<dbReference type="AlphaFoldDB" id="A0AAV7U401"/>
<evidence type="ECO:0000313" key="2">
    <source>
        <dbReference type="EMBL" id="KAJ1183210.1"/>
    </source>
</evidence>
<name>A0AAV7U401_PLEWA</name>
<dbReference type="EMBL" id="JANPWB010000005">
    <property type="protein sequence ID" value="KAJ1183210.1"/>
    <property type="molecule type" value="Genomic_DNA"/>
</dbReference>
<keyword evidence="1" id="KW-0732">Signal</keyword>
<comment type="caution">
    <text evidence="2">The sequence shown here is derived from an EMBL/GenBank/DDBJ whole genome shotgun (WGS) entry which is preliminary data.</text>
</comment>
<dbReference type="Proteomes" id="UP001066276">
    <property type="component" value="Chromosome 3_1"/>
</dbReference>
<accession>A0AAV7U401</accession>
<gene>
    <name evidence="2" type="ORF">NDU88_000035</name>
</gene>
<protein>
    <submittedName>
        <fullName evidence="2">Uncharacterized protein</fullName>
    </submittedName>
</protein>
<reference evidence="2" key="1">
    <citation type="journal article" date="2022" name="bioRxiv">
        <title>Sequencing and chromosome-scale assembly of the giantPleurodeles waltlgenome.</title>
        <authorList>
            <person name="Brown T."/>
            <person name="Elewa A."/>
            <person name="Iarovenko S."/>
            <person name="Subramanian E."/>
            <person name="Araus A.J."/>
            <person name="Petzold A."/>
            <person name="Susuki M."/>
            <person name="Suzuki K.-i.T."/>
            <person name="Hayashi T."/>
            <person name="Toyoda A."/>
            <person name="Oliveira C."/>
            <person name="Osipova E."/>
            <person name="Leigh N.D."/>
            <person name="Simon A."/>
            <person name="Yun M.H."/>
        </authorList>
    </citation>
    <scope>NUCLEOTIDE SEQUENCE</scope>
    <source>
        <strain evidence="2">20211129_DDA</strain>
        <tissue evidence="2">Liver</tissue>
    </source>
</reference>
<organism evidence="2 3">
    <name type="scientific">Pleurodeles waltl</name>
    <name type="common">Iberian ribbed newt</name>
    <dbReference type="NCBI Taxonomy" id="8319"/>
    <lineage>
        <taxon>Eukaryota</taxon>
        <taxon>Metazoa</taxon>
        <taxon>Chordata</taxon>
        <taxon>Craniata</taxon>
        <taxon>Vertebrata</taxon>
        <taxon>Euteleostomi</taxon>
        <taxon>Amphibia</taxon>
        <taxon>Batrachia</taxon>
        <taxon>Caudata</taxon>
        <taxon>Salamandroidea</taxon>
        <taxon>Salamandridae</taxon>
        <taxon>Pleurodelinae</taxon>
        <taxon>Pleurodeles</taxon>
    </lineage>
</organism>
<sequence length="138" mass="14967">MMAPGGSSSMLASSAWWWGAGFRCVSARVPGPKAKRCPAVLPTGHWAGPVFGSMWLGRLQAEDAPGCGLLFLPLPSTVPVDVPIYPCIQEVIKRELRDPDKIFLPRFMAKMYPLQEMAQVLPDSVPVDSFVACLVGHT</sequence>
<evidence type="ECO:0000313" key="3">
    <source>
        <dbReference type="Proteomes" id="UP001066276"/>
    </source>
</evidence>
<feature type="chain" id="PRO_5043731415" evidence="1">
    <location>
        <begin position="28"/>
        <end position="138"/>
    </location>
</feature>
<keyword evidence="3" id="KW-1185">Reference proteome</keyword>
<evidence type="ECO:0000256" key="1">
    <source>
        <dbReference type="SAM" id="SignalP"/>
    </source>
</evidence>
<feature type="signal peptide" evidence="1">
    <location>
        <begin position="1"/>
        <end position="27"/>
    </location>
</feature>
<proteinExistence type="predicted"/>